<reference evidence="2" key="1">
    <citation type="submission" date="2016-11" db="UniProtKB">
        <authorList>
            <consortium name="WormBaseParasite"/>
        </authorList>
    </citation>
    <scope>IDENTIFICATION</scope>
</reference>
<dbReference type="WBParaSite" id="L893_g10800.t1">
    <property type="protein sequence ID" value="L893_g10800.t1"/>
    <property type="gene ID" value="L893_g10800"/>
</dbReference>
<organism evidence="1 2">
    <name type="scientific">Steinernema glaseri</name>
    <dbReference type="NCBI Taxonomy" id="37863"/>
    <lineage>
        <taxon>Eukaryota</taxon>
        <taxon>Metazoa</taxon>
        <taxon>Ecdysozoa</taxon>
        <taxon>Nematoda</taxon>
        <taxon>Chromadorea</taxon>
        <taxon>Rhabditida</taxon>
        <taxon>Tylenchina</taxon>
        <taxon>Panagrolaimomorpha</taxon>
        <taxon>Strongyloidoidea</taxon>
        <taxon>Steinernematidae</taxon>
        <taxon>Steinernema</taxon>
    </lineage>
</organism>
<protein>
    <submittedName>
        <fullName evidence="2">F-box domain-containing protein</fullName>
    </submittedName>
</protein>
<sequence>MDSVPIRFWESVFFALRWEARRWDEIAEKFPQPLKTLARRHATRRLDFYINFPNEPCEWSCWIETSHNETLLPKSPKELLAMDPRYLRCIAICVGEDRCMGWALELCRGKQNITEKVIPFLRRTAFIKTSLKFDESCPREKARFYMDIFRNMFIFDQLILPYFGEESRDFLAIQATNNNVLWDLDVRQDWPVTEANEDLVVHFLTKKKGDVDQERVLHLEDSLKTNFRILKAAFDTWYQSENEEVHVYSVEGHLAKEEVLSLPVPEDVWRVEGVYHEGLVSFIRWTKPNGACFRCDFHAHGVIHVEGKRKMKGEYQWSVDRGVANPRTLPQLDWLLSSDDYTASESEYSDDGSEDS</sequence>
<accession>A0A1I7XYK8</accession>
<keyword evidence="1" id="KW-1185">Reference proteome</keyword>
<name>A0A1I7XYK8_9BILA</name>
<dbReference type="AlphaFoldDB" id="A0A1I7XYK8"/>
<evidence type="ECO:0000313" key="1">
    <source>
        <dbReference type="Proteomes" id="UP000095287"/>
    </source>
</evidence>
<dbReference type="Proteomes" id="UP000095287">
    <property type="component" value="Unplaced"/>
</dbReference>
<evidence type="ECO:0000313" key="2">
    <source>
        <dbReference type="WBParaSite" id="L893_g10800.t1"/>
    </source>
</evidence>
<proteinExistence type="predicted"/>